<organism evidence="2 3">
    <name type="scientific">Methanoculleus formosensis</name>
    <dbReference type="NCBI Taxonomy" id="2590886"/>
    <lineage>
        <taxon>Archaea</taxon>
        <taxon>Methanobacteriati</taxon>
        <taxon>Methanobacteriota</taxon>
        <taxon>Stenosarchaea group</taxon>
        <taxon>Methanomicrobia</taxon>
        <taxon>Methanomicrobiales</taxon>
        <taxon>Methanomicrobiaceae</taxon>
        <taxon>Methanoculleus</taxon>
    </lineage>
</organism>
<gene>
    <name evidence="2" type="ORF">FKB36_07815</name>
</gene>
<protein>
    <recommendedName>
        <fullName evidence="4">KEOPS complex Pcc1-like subunit</fullName>
    </recommendedName>
</protein>
<sequence>MTHTAVFRFATPDAHALYLSVCQEMGDVGGRSSVRVELAGDDLLVLDVNAADIPALRAALNTWLRLITIAVEMRELAVPSG</sequence>
<proteinExistence type="inferred from homology"/>
<comment type="caution">
    <text evidence="2">The sequence shown here is derived from an EMBL/GenBank/DDBJ whole genome shotgun (WGS) entry which is preliminary data.</text>
</comment>
<evidence type="ECO:0000313" key="3">
    <source>
        <dbReference type="Proteomes" id="UP001065682"/>
    </source>
</evidence>
<name>A0A9E4ZJX5_9EURY</name>
<dbReference type="Gene3D" id="3.30.310.50">
    <property type="entry name" value="Alpha-D-phosphohexomutase, C-terminal domain"/>
    <property type="match status" value="1"/>
</dbReference>
<dbReference type="EMBL" id="VHLL01000003">
    <property type="protein sequence ID" value="MCT8337400.1"/>
    <property type="molecule type" value="Genomic_DNA"/>
</dbReference>
<dbReference type="InterPro" id="IPR015419">
    <property type="entry name" value="CTAG/Pcc1"/>
</dbReference>
<dbReference type="NCBIfam" id="NF011470">
    <property type="entry name" value="PRK14887.1"/>
    <property type="match status" value="1"/>
</dbReference>
<dbReference type="Proteomes" id="UP001065682">
    <property type="component" value="Unassembled WGS sequence"/>
</dbReference>
<keyword evidence="3" id="KW-1185">Reference proteome</keyword>
<reference evidence="2" key="1">
    <citation type="submission" date="2019-06" db="EMBL/GenBank/DDBJ databases">
        <title>Methanoculleus strain from Tamsui River, Taipei, Taiwan.</title>
        <authorList>
            <person name="You Y.-T."/>
            <person name="Chen S.-C."/>
            <person name="Lai S.-J."/>
            <person name="Lee Y.-C."/>
            <person name="Lai M.-C."/>
        </authorList>
    </citation>
    <scope>NUCLEOTIDE SEQUENCE</scope>
    <source>
        <strain evidence="2">Afa-1</strain>
    </source>
</reference>
<comment type="similarity">
    <text evidence="1">Belongs to the CTAG/PCC1 family.</text>
</comment>
<dbReference type="AlphaFoldDB" id="A0A9E4ZJX5"/>
<dbReference type="RefSeq" id="WP_261597501.1">
    <property type="nucleotide sequence ID" value="NZ_VHLL01000003.1"/>
</dbReference>
<evidence type="ECO:0000313" key="2">
    <source>
        <dbReference type="EMBL" id="MCT8337400.1"/>
    </source>
</evidence>
<evidence type="ECO:0008006" key="4">
    <source>
        <dbReference type="Google" id="ProtNLM"/>
    </source>
</evidence>
<accession>A0A9E4ZJX5</accession>
<dbReference type="Pfam" id="PF09341">
    <property type="entry name" value="Pcc1"/>
    <property type="match status" value="1"/>
</dbReference>
<evidence type="ECO:0000256" key="1">
    <source>
        <dbReference type="ARBA" id="ARBA00007073"/>
    </source>
</evidence>